<sequence>ELKVSEGPLRLRFSEPIDPETANKLASYKIKTWDLRRTRGYGSRHYNEKPLKIESVNLTENGRLLELKTPDLQPTWCMEILYNLKTAKGQSISNRIHNTIHGLAKK</sequence>
<reference evidence="1" key="1">
    <citation type="submission" date="2018-05" db="EMBL/GenBank/DDBJ databases">
        <authorList>
            <person name="Lanie J.A."/>
            <person name="Ng W.-L."/>
            <person name="Kazmierczak K.M."/>
            <person name="Andrzejewski T.M."/>
            <person name="Davidsen T.M."/>
            <person name="Wayne K.J."/>
            <person name="Tettelin H."/>
            <person name="Glass J.I."/>
            <person name="Rusch D."/>
            <person name="Podicherti R."/>
            <person name="Tsui H.-C.T."/>
            <person name="Winkler M.E."/>
        </authorList>
    </citation>
    <scope>NUCLEOTIDE SEQUENCE</scope>
</reference>
<dbReference type="AlphaFoldDB" id="A0A383BQ95"/>
<proteinExistence type="predicted"/>
<protein>
    <submittedName>
        <fullName evidence="1">Uncharacterized protein</fullName>
    </submittedName>
</protein>
<evidence type="ECO:0000313" key="1">
    <source>
        <dbReference type="EMBL" id="SVE21973.1"/>
    </source>
</evidence>
<dbReference type="EMBL" id="UINC01202258">
    <property type="protein sequence ID" value="SVE21973.1"/>
    <property type="molecule type" value="Genomic_DNA"/>
</dbReference>
<organism evidence="1">
    <name type="scientific">marine metagenome</name>
    <dbReference type="NCBI Taxonomy" id="408172"/>
    <lineage>
        <taxon>unclassified sequences</taxon>
        <taxon>metagenomes</taxon>
        <taxon>ecological metagenomes</taxon>
    </lineage>
</organism>
<gene>
    <name evidence="1" type="ORF">METZ01_LOCUS474827</name>
</gene>
<name>A0A383BQ95_9ZZZZ</name>
<feature type="non-terminal residue" evidence="1">
    <location>
        <position position="1"/>
    </location>
</feature>
<accession>A0A383BQ95</accession>